<gene>
    <name evidence="1" type="ORF">FHL05_04325</name>
</gene>
<dbReference type="OrthoDB" id="9791827at2"/>
<name>A0A5P0ZVM3_9LACO</name>
<keyword evidence="1" id="KW-0808">Transferase</keyword>
<dbReference type="EMBL" id="VDFO01000012">
    <property type="protein sequence ID" value="MQS97113.1"/>
    <property type="molecule type" value="Genomic_DNA"/>
</dbReference>
<keyword evidence="2" id="KW-1185">Reference proteome</keyword>
<dbReference type="RefSeq" id="WP_153522134.1">
    <property type="nucleotide sequence ID" value="NZ_VDFO01000012.1"/>
</dbReference>
<dbReference type="AlphaFoldDB" id="A0A5P0ZVM3"/>
<dbReference type="Pfam" id="PF14305">
    <property type="entry name" value="ATPgrasp_TupA"/>
    <property type="match status" value="1"/>
</dbReference>
<reference evidence="1 2" key="1">
    <citation type="journal article" date="2019" name="Syst. Appl. Microbiol.">
        <title>Polyphasic characterization of two novel Lactobacillus spp. isolated from blown salami packages: Description of Lactobacillus halodurans sp. nov. and Lactobacillus salsicarnum sp. nov.</title>
        <authorList>
            <person name="Schuster J.A."/>
            <person name="Klingl A."/>
            <person name="Vogel R.F."/>
            <person name="Ehrmann M.A."/>
        </authorList>
    </citation>
    <scope>NUCLEOTIDE SEQUENCE [LARGE SCALE GENOMIC DNA]</scope>
    <source>
        <strain evidence="1 2">TMW 1.1920</strain>
    </source>
</reference>
<evidence type="ECO:0000313" key="2">
    <source>
        <dbReference type="Proteomes" id="UP000371423"/>
    </source>
</evidence>
<dbReference type="Proteomes" id="UP000371423">
    <property type="component" value="Unassembled WGS sequence"/>
</dbReference>
<organism evidence="1 2">
    <name type="scientific">Companilactobacillus halodurans</name>
    <dbReference type="NCBI Taxonomy" id="2584183"/>
    <lineage>
        <taxon>Bacteria</taxon>
        <taxon>Bacillati</taxon>
        <taxon>Bacillota</taxon>
        <taxon>Bacilli</taxon>
        <taxon>Lactobacillales</taxon>
        <taxon>Lactobacillaceae</taxon>
        <taxon>Companilactobacillus</taxon>
    </lineage>
</organism>
<dbReference type="InterPro" id="IPR029465">
    <property type="entry name" value="ATPgrasp_TupA"/>
</dbReference>
<proteinExistence type="predicted"/>
<accession>A0A5P0ZVM3</accession>
<protein>
    <submittedName>
        <fullName evidence="1">Glycosyl transferase</fullName>
    </submittedName>
</protein>
<dbReference type="GO" id="GO:0016740">
    <property type="term" value="F:transferase activity"/>
    <property type="evidence" value="ECO:0007669"/>
    <property type="project" value="UniProtKB-KW"/>
</dbReference>
<comment type="caution">
    <text evidence="1">The sequence shown here is derived from an EMBL/GenBank/DDBJ whole genome shotgun (WGS) entry which is preliminary data.</text>
</comment>
<sequence>MSRFFSYLKKVKDNPYRILETIFMRFPILSRNIGDKNYLKIIYRSNFNKKLDLSNPVTFNEKLQWLKLYDRKPIYTTMVDKKDAKNYVENIIGSQYIIPALGSWDKFDDIDFGKLPNEFVLKCTHDSGGVVVCKNKKDFDMTYAKNRINHCLKRNFYYQGREWPYKNVKPRIIAEKYISSNSQDGIRDYKFFCFNGEPKIMFVANDRMRDTDTKFDFYDMNFNHLNIKNGHPNTNGKISRPDNFDEMKKLSEKLSQGIPEARIDFYDVDGKIYFGEITLFHWSGFVPFEPDKWDNILGSWVNLPNKK</sequence>
<dbReference type="SUPFAM" id="SSF56059">
    <property type="entry name" value="Glutathione synthetase ATP-binding domain-like"/>
    <property type="match status" value="1"/>
</dbReference>
<evidence type="ECO:0000313" key="1">
    <source>
        <dbReference type="EMBL" id="MQS97113.1"/>
    </source>
</evidence>